<reference evidence="4" key="2">
    <citation type="submission" date="2017-02" db="EMBL/GenBank/DDBJ databases">
        <title>Sunflower complete genome.</title>
        <authorList>
            <person name="Langlade N."/>
            <person name="Munos S."/>
        </authorList>
    </citation>
    <scope>NUCLEOTIDE SEQUENCE [LARGE SCALE GENOMIC DNA]</scope>
    <source>
        <tissue evidence="4">Leaves</tissue>
    </source>
</reference>
<name>A0A251T5I9_HELAN</name>
<evidence type="ECO:0000256" key="1">
    <source>
        <dbReference type="SAM" id="MobiDB-lite"/>
    </source>
</evidence>
<keyword evidence="5" id="KW-1185">Reference proteome</keyword>
<gene>
    <name evidence="4" type="ORF">HannXRQ_Chr12g0381701</name>
    <name evidence="3" type="ORF">HanXRQr2_Chr03g0101651</name>
</gene>
<evidence type="ECO:0000313" key="3">
    <source>
        <dbReference type="EMBL" id="KAF5813685.1"/>
    </source>
</evidence>
<sequence length="78" mass="8648">MPFNRQASTISSFLTPLLAALFKKTWNLKLIESEDEKETKSPAAASISIERGRERKEVEEEDSGRRPSQAVVVDGGGR</sequence>
<dbReference type="EMBL" id="CM007901">
    <property type="protein sequence ID" value="OTG06164.1"/>
    <property type="molecule type" value="Genomic_DNA"/>
</dbReference>
<dbReference type="EMBL" id="MNCJ02000318">
    <property type="protein sequence ID" value="KAF5813685.1"/>
    <property type="molecule type" value="Genomic_DNA"/>
</dbReference>
<dbReference type="Proteomes" id="UP000215914">
    <property type="component" value="Chromosome 12"/>
</dbReference>
<reference evidence="3 5" key="1">
    <citation type="journal article" date="2017" name="Nature">
        <title>The sunflower genome provides insights into oil metabolism, flowering and Asterid evolution.</title>
        <authorList>
            <person name="Badouin H."/>
            <person name="Gouzy J."/>
            <person name="Grassa C.J."/>
            <person name="Murat F."/>
            <person name="Staton S.E."/>
            <person name="Cottret L."/>
            <person name="Lelandais-Briere C."/>
            <person name="Owens G.L."/>
            <person name="Carrere S."/>
            <person name="Mayjonade B."/>
            <person name="Legrand L."/>
            <person name="Gill N."/>
            <person name="Kane N.C."/>
            <person name="Bowers J.E."/>
            <person name="Hubner S."/>
            <person name="Bellec A."/>
            <person name="Berard A."/>
            <person name="Berges H."/>
            <person name="Blanchet N."/>
            <person name="Boniface M.C."/>
            <person name="Brunel D."/>
            <person name="Catrice O."/>
            <person name="Chaidir N."/>
            <person name="Claudel C."/>
            <person name="Donnadieu C."/>
            <person name="Faraut T."/>
            <person name="Fievet G."/>
            <person name="Helmstetter N."/>
            <person name="King M."/>
            <person name="Knapp S.J."/>
            <person name="Lai Z."/>
            <person name="Le Paslier M.C."/>
            <person name="Lippi Y."/>
            <person name="Lorenzon L."/>
            <person name="Mandel J.R."/>
            <person name="Marage G."/>
            <person name="Marchand G."/>
            <person name="Marquand E."/>
            <person name="Bret-Mestries E."/>
            <person name="Morien E."/>
            <person name="Nambeesan S."/>
            <person name="Nguyen T."/>
            <person name="Pegot-Espagnet P."/>
            <person name="Pouilly N."/>
            <person name="Raftis F."/>
            <person name="Sallet E."/>
            <person name="Schiex T."/>
            <person name="Thomas J."/>
            <person name="Vandecasteele C."/>
            <person name="Vares D."/>
            <person name="Vear F."/>
            <person name="Vautrin S."/>
            <person name="Crespi M."/>
            <person name="Mangin B."/>
            <person name="Burke J.M."/>
            <person name="Salse J."/>
            <person name="Munos S."/>
            <person name="Vincourt P."/>
            <person name="Rieseberg L.H."/>
            <person name="Langlade N.B."/>
        </authorList>
    </citation>
    <scope>NUCLEOTIDE SEQUENCE [LARGE SCALE GENOMIC DNA]</scope>
    <source>
        <strain evidence="5">cv. SF193</strain>
        <tissue evidence="3">Leaves</tissue>
    </source>
</reference>
<evidence type="ECO:0000256" key="2">
    <source>
        <dbReference type="SAM" id="SignalP"/>
    </source>
</evidence>
<evidence type="ECO:0000313" key="4">
    <source>
        <dbReference type="EMBL" id="OTG06164.1"/>
    </source>
</evidence>
<proteinExistence type="predicted"/>
<keyword evidence="2" id="KW-0732">Signal</keyword>
<dbReference type="InParanoid" id="A0A251T5I9"/>
<reference evidence="3" key="3">
    <citation type="submission" date="2020-06" db="EMBL/GenBank/DDBJ databases">
        <title>Helianthus annuus Genome sequencing and assembly Release 2.</title>
        <authorList>
            <person name="Gouzy J."/>
            <person name="Langlade N."/>
            <person name="Munos S."/>
        </authorList>
    </citation>
    <scope>NUCLEOTIDE SEQUENCE</scope>
    <source>
        <tissue evidence="3">Leaves</tissue>
    </source>
</reference>
<protein>
    <submittedName>
        <fullName evidence="4">Uncharacterized protein</fullName>
    </submittedName>
</protein>
<evidence type="ECO:0000313" key="5">
    <source>
        <dbReference type="Proteomes" id="UP000215914"/>
    </source>
</evidence>
<dbReference type="Gramene" id="mRNA:HanXRQr2_Chr03g0101651">
    <property type="protein sequence ID" value="mRNA:HanXRQr2_Chr03g0101651"/>
    <property type="gene ID" value="HanXRQr2_Chr03g0101651"/>
</dbReference>
<feature type="region of interest" description="Disordered" evidence="1">
    <location>
        <begin position="33"/>
        <end position="78"/>
    </location>
</feature>
<feature type="signal peptide" evidence="2">
    <location>
        <begin position="1"/>
        <end position="19"/>
    </location>
</feature>
<feature type="chain" id="PRO_5041059913" evidence="2">
    <location>
        <begin position="20"/>
        <end position="78"/>
    </location>
</feature>
<organism evidence="4 5">
    <name type="scientific">Helianthus annuus</name>
    <name type="common">Common sunflower</name>
    <dbReference type="NCBI Taxonomy" id="4232"/>
    <lineage>
        <taxon>Eukaryota</taxon>
        <taxon>Viridiplantae</taxon>
        <taxon>Streptophyta</taxon>
        <taxon>Embryophyta</taxon>
        <taxon>Tracheophyta</taxon>
        <taxon>Spermatophyta</taxon>
        <taxon>Magnoliopsida</taxon>
        <taxon>eudicotyledons</taxon>
        <taxon>Gunneridae</taxon>
        <taxon>Pentapetalae</taxon>
        <taxon>asterids</taxon>
        <taxon>campanulids</taxon>
        <taxon>Asterales</taxon>
        <taxon>Asteraceae</taxon>
        <taxon>Asteroideae</taxon>
        <taxon>Heliantheae alliance</taxon>
        <taxon>Heliantheae</taxon>
        <taxon>Helianthus</taxon>
    </lineage>
</organism>
<accession>A0A251T5I9</accession>
<dbReference type="AlphaFoldDB" id="A0A251T5I9"/>